<dbReference type="Proteomes" id="UP000253495">
    <property type="component" value="Unassembled WGS sequence"/>
</dbReference>
<feature type="transmembrane region" description="Helical" evidence="2">
    <location>
        <begin position="146"/>
        <end position="167"/>
    </location>
</feature>
<feature type="transmembrane region" description="Helical" evidence="2">
    <location>
        <begin position="449"/>
        <end position="469"/>
    </location>
</feature>
<name>A0A368W4U2_9ACTN</name>
<dbReference type="AlphaFoldDB" id="A0A368W4U2"/>
<reference evidence="3 4" key="1">
    <citation type="submission" date="2018-07" db="EMBL/GenBank/DDBJ databases">
        <title>Genomic Encyclopedia of Type Strains, Phase III (KMG-III): the genomes of soil and plant-associated and newly described type strains.</title>
        <authorList>
            <person name="Whitman W."/>
        </authorList>
    </citation>
    <scope>NUCLEOTIDE SEQUENCE [LARGE SCALE GENOMIC DNA]</scope>
    <source>
        <strain evidence="3 4">CECT 8575</strain>
    </source>
</reference>
<dbReference type="InterPro" id="IPR019286">
    <property type="entry name" value="DUF2339_TM"/>
</dbReference>
<sequence>MSQPDRDEALVADELADMGRRLTDLSDTLRARAARQQAQPHRTTAPEPQGPTPQEPAEPQETVERGADHEEIPPPHSPDQRWAAGRVLAWVGGAVTLVGVVFLLVLAVQRGWLSPAFRVTGGAVLGTVLVGIGYRVHRRPLGRSGGYALAATGFAVLYLDTVAATALYGYLPVAGGLGAGLVIAAGGLLLADRWQAQPLAVGVVLGCAVCSPLITRWPGAVLIGFLVLLQVAATPVQLRHGWSRLTVAAALPTVVAALVADAWASIADALPLLPPSDHTAIVTAVGVAAMFGVVLATITARVRPHDGTAVGVLVASPAPALLAAPLLERIAAGFLATGVAALLLALWGGARFLLASQLLLPSRFGAAAGALGAVAAMQATMTFLDSSVWATALLCEALLLTLGARWLRSSGVLLGALCYALIGFCLAQWHDIPPTILLGLSSANGVSGVLAGLLTTAAAVAIPVAASRLGVLAGLPGTRPWWAIAGIVLLYGTSSATMALVLLMREDHTGFVTGHVLITLSWVLGVIVLLLRGIRVPALRRAGTVLLAVSLAKLFLFDLATLDGFARVVAFLCTGLVLLAAGVRYARLVSEGPNG</sequence>
<feature type="region of interest" description="Disordered" evidence="1">
    <location>
        <begin position="22"/>
        <end position="79"/>
    </location>
</feature>
<feature type="transmembrane region" description="Helical" evidence="2">
    <location>
        <begin position="481"/>
        <end position="504"/>
    </location>
</feature>
<feature type="transmembrane region" description="Helical" evidence="2">
    <location>
        <begin position="307"/>
        <end position="324"/>
    </location>
</feature>
<evidence type="ECO:0000256" key="1">
    <source>
        <dbReference type="SAM" id="MobiDB-lite"/>
    </source>
</evidence>
<gene>
    <name evidence="3" type="ORF">DFQ14_101414</name>
</gene>
<organism evidence="3 4">
    <name type="scientific">Halopolyspora algeriensis</name>
    <dbReference type="NCBI Taxonomy" id="1500506"/>
    <lineage>
        <taxon>Bacteria</taxon>
        <taxon>Bacillati</taxon>
        <taxon>Actinomycetota</taxon>
        <taxon>Actinomycetes</taxon>
        <taxon>Actinomycetes incertae sedis</taxon>
        <taxon>Halopolyspora</taxon>
    </lineage>
</organism>
<dbReference type="PANTHER" id="PTHR38434">
    <property type="entry name" value="BLL2549 PROTEIN"/>
    <property type="match status" value="1"/>
</dbReference>
<feature type="transmembrane region" description="Helical" evidence="2">
    <location>
        <begin position="568"/>
        <end position="586"/>
    </location>
</feature>
<evidence type="ECO:0000313" key="3">
    <source>
        <dbReference type="EMBL" id="RCW47070.1"/>
    </source>
</evidence>
<comment type="caution">
    <text evidence="3">The sequence shown here is derived from an EMBL/GenBank/DDBJ whole genome shotgun (WGS) entry which is preliminary data.</text>
</comment>
<feature type="compositionally biased region" description="Basic and acidic residues" evidence="1">
    <location>
        <begin position="62"/>
        <end position="73"/>
    </location>
</feature>
<feature type="transmembrane region" description="Helical" evidence="2">
    <location>
        <begin position="330"/>
        <end position="350"/>
    </location>
</feature>
<dbReference type="RefSeq" id="WP_114451272.1">
    <property type="nucleotide sequence ID" value="NZ_QPJC01000001.1"/>
</dbReference>
<feature type="transmembrane region" description="Helical" evidence="2">
    <location>
        <begin position="173"/>
        <end position="191"/>
    </location>
</feature>
<evidence type="ECO:0000256" key="2">
    <source>
        <dbReference type="SAM" id="Phobius"/>
    </source>
</evidence>
<feature type="compositionally biased region" description="Low complexity" evidence="1">
    <location>
        <begin position="34"/>
        <end position="47"/>
    </location>
</feature>
<feature type="transmembrane region" description="Helical" evidence="2">
    <location>
        <begin position="543"/>
        <end position="562"/>
    </location>
</feature>
<dbReference type="PANTHER" id="PTHR38434:SF1">
    <property type="entry name" value="BLL2549 PROTEIN"/>
    <property type="match status" value="1"/>
</dbReference>
<evidence type="ECO:0000313" key="4">
    <source>
        <dbReference type="Proteomes" id="UP000253495"/>
    </source>
</evidence>
<dbReference type="Pfam" id="PF10101">
    <property type="entry name" value="DUF2339"/>
    <property type="match status" value="1"/>
</dbReference>
<feature type="transmembrane region" description="Helical" evidence="2">
    <location>
        <begin position="387"/>
        <end position="404"/>
    </location>
</feature>
<keyword evidence="2" id="KW-1133">Transmembrane helix</keyword>
<dbReference type="EMBL" id="QPJC01000001">
    <property type="protein sequence ID" value="RCW47070.1"/>
    <property type="molecule type" value="Genomic_DNA"/>
</dbReference>
<feature type="transmembrane region" description="Helical" evidence="2">
    <location>
        <begin position="115"/>
        <end position="134"/>
    </location>
</feature>
<keyword evidence="2" id="KW-0472">Membrane</keyword>
<feature type="transmembrane region" description="Helical" evidence="2">
    <location>
        <begin position="411"/>
        <end position="429"/>
    </location>
</feature>
<feature type="transmembrane region" description="Helical" evidence="2">
    <location>
        <begin position="198"/>
        <end position="214"/>
    </location>
</feature>
<accession>A0A368W4U2</accession>
<feature type="transmembrane region" description="Helical" evidence="2">
    <location>
        <begin position="87"/>
        <end position="109"/>
    </location>
</feature>
<feature type="transmembrane region" description="Helical" evidence="2">
    <location>
        <begin position="362"/>
        <end position="381"/>
    </location>
</feature>
<proteinExistence type="predicted"/>
<protein>
    <submittedName>
        <fullName evidence="3">Putative membrane protein DUF2339</fullName>
    </submittedName>
</protein>
<feature type="transmembrane region" description="Helical" evidence="2">
    <location>
        <begin position="220"/>
        <end position="238"/>
    </location>
</feature>
<keyword evidence="4" id="KW-1185">Reference proteome</keyword>
<feature type="transmembrane region" description="Helical" evidence="2">
    <location>
        <begin position="245"/>
        <end position="266"/>
    </location>
</feature>
<keyword evidence="2" id="KW-0812">Transmembrane</keyword>
<feature type="transmembrane region" description="Helical" evidence="2">
    <location>
        <begin position="278"/>
        <end position="300"/>
    </location>
</feature>
<feature type="transmembrane region" description="Helical" evidence="2">
    <location>
        <begin position="510"/>
        <end position="531"/>
    </location>
</feature>
<dbReference type="OrthoDB" id="5172420at2"/>